<dbReference type="NCBIfam" id="TIGR01007">
    <property type="entry name" value="eps_fam"/>
    <property type="match status" value="1"/>
</dbReference>
<organism evidence="4">
    <name type="scientific">hydrothermal vent metagenome</name>
    <dbReference type="NCBI Taxonomy" id="652676"/>
    <lineage>
        <taxon>unclassified sequences</taxon>
        <taxon>metagenomes</taxon>
        <taxon>ecological metagenomes</taxon>
    </lineage>
</organism>
<dbReference type="GO" id="GO:0005886">
    <property type="term" value="C:plasma membrane"/>
    <property type="evidence" value="ECO:0007669"/>
    <property type="project" value="TreeGrafter"/>
</dbReference>
<dbReference type="SUPFAM" id="SSF52540">
    <property type="entry name" value="P-loop containing nucleoside triphosphate hydrolases"/>
    <property type="match status" value="1"/>
</dbReference>
<name>A0A3B0VG16_9ZZZZ</name>
<dbReference type="PANTHER" id="PTHR32309:SF13">
    <property type="entry name" value="FERRIC ENTEROBACTIN TRANSPORT PROTEIN FEPE"/>
    <property type="match status" value="1"/>
</dbReference>
<protein>
    <submittedName>
        <fullName evidence="4">Tyrosine-protein kinase Wzc</fullName>
        <ecNumber evidence="4">2.7.10.2</ecNumber>
    </submittedName>
</protein>
<dbReference type="InterPro" id="IPR050445">
    <property type="entry name" value="Bact_polysacc_biosynth/exp"/>
</dbReference>
<evidence type="ECO:0000256" key="1">
    <source>
        <dbReference type="ARBA" id="ARBA00022741"/>
    </source>
</evidence>
<dbReference type="InterPro" id="IPR005702">
    <property type="entry name" value="Wzc-like_C"/>
</dbReference>
<gene>
    <name evidence="4" type="ORF">MNBD_DELTA04-1219</name>
</gene>
<dbReference type="AlphaFoldDB" id="A0A3B0VG16"/>
<dbReference type="EMBL" id="UOEY01000052">
    <property type="protein sequence ID" value="VAW37892.1"/>
    <property type="molecule type" value="Genomic_DNA"/>
</dbReference>
<evidence type="ECO:0000256" key="3">
    <source>
        <dbReference type="SAM" id="MobiDB-lite"/>
    </source>
</evidence>
<dbReference type="Gene3D" id="3.40.50.300">
    <property type="entry name" value="P-loop containing nucleotide triphosphate hydrolases"/>
    <property type="match status" value="1"/>
</dbReference>
<dbReference type="EC" id="2.7.10.2" evidence="4"/>
<keyword evidence="1" id="KW-0547">Nucleotide-binding</keyword>
<evidence type="ECO:0000256" key="2">
    <source>
        <dbReference type="ARBA" id="ARBA00022840"/>
    </source>
</evidence>
<keyword evidence="4" id="KW-0808">Transferase</keyword>
<keyword evidence="4" id="KW-0418">Kinase</keyword>
<feature type="region of interest" description="Disordered" evidence="3">
    <location>
        <begin position="1"/>
        <end position="55"/>
    </location>
</feature>
<sequence>MGKVSRALDKAGAPIKPDENSFIPADVTPGSRDAVVERKKVPGGTKTSPSPAPTVNTFEGWDERLVAASRNFSGVVESFRKLRTRILYPVEGDVPRSILIISADAQEGKSFICANLGLSLAHSVAQHALMIDCDLRRPSLAGIFGLDNSRGLVDYLRGEEDFARLVYETGLPDLSIMPAGLPPDNPAELIGSERMAGLLNEAVNGYVDGFVLLDCPPFQAVSESAVLAQLVDKVVLVVRWGRAGRENVKKLVEQIGRDKIIGIVFNSFEMNILDRKMQDVGYHNYYSERY</sequence>
<dbReference type="InterPro" id="IPR027417">
    <property type="entry name" value="P-loop_NTPase"/>
</dbReference>
<proteinExistence type="predicted"/>
<reference evidence="4" key="1">
    <citation type="submission" date="2018-06" db="EMBL/GenBank/DDBJ databases">
        <authorList>
            <person name="Zhirakovskaya E."/>
        </authorList>
    </citation>
    <scope>NUCLEOTIDE SEQUENCE</scope>
</reference>
<dbReference type="CDD" id="cd05387">
    <property type="entry name" value="BY-kinase"/>
    <property type="match status" value="1"/>
</dbReference>
<keyword evidence="2" id="KW-0067">ATP-binding</keyword>
<dbReference type="GO" id="GO:0005524">
    <property type="term" value="F:ATP binding"/>
    <property type="evidence" value="ECO:0007669"/>
    <property type="project" value="UniProtKB-KW"/>
</dbReference>
<accession>A0A3B0VG16</accession>
<feature type="compositionally biased region" description="Polar residues" evidence="3">
    <location>
        <begin position="45"/>
        <end position="55"/>
    </location>
</feature>
<dbReference type="GO" id="GO:0004715">
    <property type="term" value="F:non-membrane spanning protein tyrosine kinase activity"/>
    <property type="evidence" value="ECO:0007669"/>
    <property type="project" value="UniProtKB-EC"/>
</dbReference>
<evidence type="ECO:0000313" key="4">
    <source>
        <dbReference type="EMBL" id="VAW37892.1"/>
    </source>
</evidence>
<dbReference type="PANTHER" id="PTHR32309">
    <property type="entry name" value="TYROSINE-PROTEIN KINASE"/>
    <property type="match status" value="1"/>
</dbReference>